<dbReference type="InterPro" id="IPR029063">
    <property type="entry name" value="SAM-dependent_MTases_sf"/>
</dbReference>
<accession>A0A5Q2RM13</accession>
<keyword evidence="3" id="KW-1185">Reference proteome</keyword>
<dbReference type="GO" id="GO:0006888">
    <property type="term" value="P:endoplasmic reticulum to Golgi vesicle-mediated transport"/>
    <property type="evidence" value="ECO:0007669"/>
    <property type="project" value="TreeGrafter"/>
</dbReference>
<organism evidence="2 3">
    <name type="scientific">Actinomarinicola tropica</name>
    <dbReference type="NCBI Taxonomy" id="2789776"/>
    <lineage>
        <taxon>Bacteria</taxon>
        <taxon>Bacillati</taxon>
        <taxon>Actinomycetota</taxon>
        <taxon>Acidimicrobiia</taxon>
        <taxon>Acidimicrobiales</taxon>
        <taxon>Iamiaceae</taxon>
        <taxon>Actinomarinicola</taxon>
    </lineage>
</organism>
<dbReference type="GO" id="GO:0005737">
    <property type="term" value="C:cytoplasm"/>
    <property type="evidence" value="ECO:0007669"/>
    <property type="project" value="GOC"/>
</dbReference>
<dbReference type="Proteomes" id="UP000334019">
    <property type="component" value="Chromosome"/>
</dbReference>
<dbReference type="Gene3D" id="3.40.50.150">
    <property type="entry name" value="Vaccinia Virus protein VP39"/>
    <property type="match status" value="1"/>
</dbReference>
<evidence type="ECO:0000313" key="3">
    <source>
        <dbReference type="Proteomes" id="UP000334019"/>
    </source>
</evidence>
<feature type="domain" description="Methyltransferase FkbM" evidence="1">
    <location>
        <begin position="63"/>
        <end position="226"/>
    </location>
</feature>
<dbReference type="Pfam" id="PF05050">
    <property type="entry name" value="Methyltransf_21"/>
    <property type="match status" value="1"/>
</dbReference>
<dbReference type="EMBL" id="CP045851">
    <property type="protein sequence ID" value="QGG95466.1"/>
    <property type="molecule type" value="Genomic_DNA"/>
</dbReference>
<dbReference type="KEGG" id="atq:GH723_10350"/>
<sequence length="254" mass="27782">MSKVTRFIERATLRTMPPRVSRSIGAAAGFLVPARRSYSQYGEDLVLTSFFENAGIRAGVYVDIGAFHPRWLSNTHLLSQRGWSGVVVDVDPEKVRLCERRRGCTGIVGAVVPDSSTSEVDFYRFARLWSEIDTVSHEDAVEQSARTGLPFTRESVPAIAVTDLLNGAMEAHGRVDLLNIDVEGLDELLLAAIDLDRFDLGVVCFENNTEFGGSAAVRELLASNAYVHLMTSGGSQMYARKDLADAAGRRQGRG</sequence>
<dbReference type="PANTHER" id="PTHR34009">
    <property type="entry name" value="PROTEIN STAR"/>
    <property type="match status" value="1"/>
</dbReference>
<dbReference type="InterPro" id="IPR006342">
    <property type="entry name" value="FkbM_mtfrase"/>
</dbReference>
<dbReference type="AlphaFoldDB" id="A0A5Q2RM13"/>
<gene>
    <name evidence="2" type="ORF">GH723_10350</name>
</gene>
<dbReference type="InterPro" id="IPR053202">
    <property type="entry name" value="EGF_Rcpt_Signaling_Reg"/>
</dbReference>
<dbReference type="GO" id="GO:0005886">
    <property type="term" value="C:plasma membrane"/>
    <property type="evidence" value="ECO:0007669"/>
    <property type="project" value="TreeGrafter"/>
</dbReference>
<proteinExistence type="predicted"/>
<evidence type="ECO:0000259" key="1">
    <source>
        <dbReference type="Pfam" id="PF05050"/>
    </source>
</evidence>
<dbReference type="GO" id="GO:0016197">
    <property type="term" value="P:endosomal transport"/>
    <property type="evidence" value="ECO:0007669"/>
    <property type="project" value="TreeGrafter"/>
</dbReference>
<protein>
    <recommendedName>
        <fullName evidence="1">Methyltransferase FkbM domain-containing protein</fullName>
    </recommendedName>
</protein>
<evidence type="ECO:0000313" key="2">
    <source>
        <dbReference type="EMBL" id="QGG95466.1"/>
    </source>
</evidence>
<name>A0A5Q2RM13_9ACTN</name>
<reference evidence="2 3" key="1">
    <citation type="submission" date="2019-11" db="EMBL/GenBank/DDBJ databases">
        <authorList>
            <person name="He Y."/>
        </authorList>
    </citation>
    <scope>NUCLEOTIDE SEQUENCE [LARGE SCALE GENOMIC DNA]</scope>
    <source>
        <strain evidence="2 3">SCSIO 58843</strain>
    </source>
</reference>
<dbReference type="PANTHER" id="PTHR34009:SF2">
    <property type="entry name" value="PROTEIN STAR"/>
    <property type="match status" value="1"/>
</dbReference>